<reference evidence="2 3" key="1">
    <citation type="journal article" date="2014" name="Genome Biol. Evol.">
        <title>Comparative Genomics of the Campylobacter lari Group.</title>
        <authorList>
            <person name="Miller W.G."/>
            <person name="Yee E."/>
            <person name="Chapman M.H."/>
            <person name="Smith T.P."/>
            <person name="Bono J.L."/>
            <person name="Huynh S."/>
            <person name="Parker C.T."/>
            <person name="Vandamme P."/>
            <person name="Luong K."/>
            <person name="Korlach J."/>
        </authorList>
    </citation>
    <scope>NUCLEOTIDE SEQUENCE [LARGE SCALE GENOMIC DNA]</scope>
    <source>
        <strain evidence="2 3">NCTC 12927</strain>
    </source>
</reference>
<dbReference type="InterPro" id="IPR007607">
    <property type="entry name" value="BacA/B"/>
</dbReference>
<dbReference type="HOGENOM" id="CLU_072799_3_0_7"/>
<dbReference type="RefSeq" id="WP_039650378.1">
    <property type="nucleotide sequence ID" value="NZ_CP007770.1"/>
</dbReference>
<gene>
    <name evidence="2" type="ORF">CINS_1004</name>
</gene>
<dbReference type="EMBL" id="CP007770">
    <property type="protein sequence ID" value="AJC87966.1"/>
    <property type="molecule type" value="Genomic_DNA"/>
</dbReference>
<comment type="similarity">
    <text evidence="1">Belongs to the bactofilin family.</text>
</comment>
<name>A0A0A8H1K7_9BACT</name>
<organism evidence="2 3">
    <name type="scientific">Campylobacter insulaenigrae NCTC 12927</name>
    <dbReference type="NCBI Taxonomy" id="1031564"/>
    <lineage>
        <taxon>Bacteria</taxon>
        <taxon>Pseudomonadati</taxon>
        <taxon>Campylobacterota</taxon>
        <taxon>Epsilonproteobacteria</taxon>
        <taxon>Campylobacterales</taxon>
        <taxon>Campylobacteraceae</taxon>
        <taxon>Campylobacter</taxon>
    </lineage>
</organism>
<dbReference type="AlphaFoldDB" id="A0A0A8H1K7"/>
<dbReference type="GeneID" id="74431794"/>
<dbReference type="PANTHER" id="PTHR35024:SF4">
    <property type="entry name" value="POLYMER-FORMING CYTOSKELETAL PROTEIN"/>
    <property type="match status" value="1"/>
</dbReference>
<dbReference type="Pfam" id="PF04519">
    <property type="entry name" value="Bactofilin"/>
    <property type="match status" value="1"/>
</dbReference>
<dbReference type="STRING" id="1031564.CINS_1004"/>
<evidence type="ECO:0000256" key="1">
    <source>
        <dbReference type="ARBA" id="ARBA00044755"/>
    </source>
</evidence>
<dbReference type="Proteomes" id="UP000031163">
    <property type="component" value="Chromosome"/>
</dbReference>
<dbReference type="PANTHER" id="PTHR35024">
    <property type="entry name" value="HYPOTHETICAL CYTOSOLIC PROTEIN"/>
    <property type="match status" value="1"/>
</dbReference>
<evidence type="ECO:0008006" key="4">
    <source>
        <dbReference type="Google" id="ProtNLM"/>
    </source>
</evidence>
<sequence>MAIFNKGSIASVSETTVISSGAKIEGSFYFNSMLHLDGEITGDIISSSVIVIGKSGVLKGQVKADKIVINGIFEGEMSVDSLEILSGGVLNGNIVVKQLSIENGGKFNGSSKIVEKDEEVAVLDSVEETNQDAS</sequence>
<dbReference type="KEGG" id="cis:CINS_1004"/>
<protein>
    <recommendedName>
        <fullName evidence="4">Bactofilin domain-containing protein</fullName>
    </recommendedName>
</protein>
<evidence type="ECO:0000313" key="3">
    <source>
        <dbReference type="Proteomes" id="UP000031163"/>
    </source>
</evidence>
<accession>A0A0A8H1K7</accession>
<evidence type="ECO:0000313" key="2">
    <source>
        <dbReference type="EMBL" id="AJC87966.1"/>
    </source>
</evidence>
<proteinExistence type="inferred from homology"/>